<proteinExistence type="predicted"/>
<keyword evidence="2" id="KW-1185">Reference proteome</keyword>
<dbReference type="AlphaFoldDB" id="A0A9W6YPK1"/>
<gene>
    <name evidence="1" type="ORF">Pfra01_003013200</name>
</gene>
<dbReference type="Proteomes" id="UP001165121">
    <property type="component" value="Unassembled WGS sequence"/>
</dbReference>
<evidence type="ECO:0000313" key="1">
    <source>
        <dbReference type="EMBL" id="GMG17381.1"/>
    </source>
</evidence>
<evidence type="ECO:0000313" key="2">
    <source>
        <dbReference type="Proteomes" id="UP001165121"/>
    </source>
</evidence>
<dbReference type="OrthoDB" id="121385at2759"/>
<organism evidence="1 2">
    <name type="scientific">Phytophthora fragariaefolia</name>
    <dbReference type="NCBI Taxonomy" id="1490495"/>
    <lineage>
        <taxon>Eukaryota</taxon>
        <taxon>Sar</taxon>
        <taxon>Stramenopiles</taxon>
        <taxon>Oomycota</taxon>
        <taxon>Peronosporomycetes</taxon>
        <taxon>Peronosporales</taxon>
        <taxon>Peronosporaceae</taxon>
        <taxon>Phytophthora</taxon>
    </lineage>
</organism>
<reference evidence="1" key="1">
    <citation type="submission" date="2023-04" db="EMBL/GenBank/DDBJ databases">
        <title>Phytophthora fragariaefolia NBRC 109709.</title>
        <authorList>
            <person name="Ichikawa N."/>
            <person name="Sato H."/>
            <person name="Tonouchi N."/>
        </authorList>
    </citation>
    <scope>NUCLEOTIDE SEQUENCE</scope>
    <source>
        <strain evidence="1">NBRC 109709</strain>
    </source>
</reference>
<dbReference type="EMBL" id="BSXT01019007">
    <property type="protein sequence ID" value="GMG17381.1"/>
    <property type="molecule type" value="Genomic_DNA"/>
</dbReference>
<accession>A0A9W6YPK1</accession>
<sequence>MDQTTLFMDNPGKLTIDFRGKRNVDVIQGSPGNGKRCSVVLCALATGKKVPAFVVIAGVPGCRVADELTASSFGSAAVEHTMQQKAWCDHAIMKKWTAKV</sequence>
<name>A0A9W6YPK1_9STRA</name>
<protein>
    <submittedName>
        <fullName evidence="1">Unnamed protein product</fullName>
    </submittedName>
</protein>
<comment type="caution">
    <text evidence="1">The sequence shown here is derived from an EMBL/GenBank/DDBJ whole genome shotgun (WGS) entry which is preliminary data.</text>
</comment>